<keyword evidence="1" id="KW-1133">Transmembrane helix</keyword>
<name>A0ABU1AMU3_9BACT</name>
<keyword evidence="3" id="KW-1185">Reference proteome</keyword>
<dbReference type="RefSeq" id="WP_308986550.1">
    <property type="nucleotide sequence ID" value="NZ_JARXIC010000046.1"/>
</dbReference>
<evidence type="ECO:0000313" key="2">
    <source>
        <dbReference type="EMBL" id="MDQ8196110.1"/>
    </source>
</evidence>
<sequence>MMKKISKWLGLLSLISIALVPIAYFFDLLEFSAMTSILFVATLLWYMTAFLWIGKPDDANLESDPIL</sequence>
<comment type="caution">
    <text evidence="2">The sequence shown here is derived from an EMBL/GenBank/DDBJ whole genome shotgun (WGS) entry which is preliminary data.</text>
</comment>
<keyword evidence="1" id="KW-0812">Transmembrane</keyword>
<organism evidence="2 3">
    <name type="scientific">Thalassobacterium sedimentorum</name>
    <dbReference type="NCBI Taxonomy" id="3041258"/>
    <lineage>
        <taxon>Bacteria</taxon>
        <taxon>Pseudomonadati</taxon>
        <taxon>Verrucomicrobiota</taxon>
        <taxon>Opitutia</taxon>
        <taxon>Puniceicoccales</taxon>
        <taxon>Coraliomargaritaceae</taxon>
        <taxon>Thalassobacterium</taxon>
    </lineage>
</organism>
<dbReference type="Proteomes" id="UP001243717">
    <property type="component" value="Unassembled WGS sequence"/>
</dbReference>
<accession>A0ABU1AMU3</accession>
<dbReference type="EMBL" id="JARXIC010000046">
    <property type="protein sequence ID" value="MDQ8196110.1"/>
    <property type="molecule type" value="Genomic_DNA"/>
</dbReference>
<evidence type="ECO:0000256" key="1">
    <source>
        <dbReference type="SAM" id="Phobius"/>
    </source>
</evidence>
<feature type="transmembrane region" description="Helical" evidence="1">
    <location>
        <begin position="35"/>
        <end position="53"/>
    </location>
</feature>
<gene>
    <name evidence="2" type="ORF">QEH59_16870</name>
</gene>
<evidence type="ECO:0000313" key="3">
    <source>
        <dbReference type="Proteomes" id="UP001243717"/>
    </source>
</evidence>
<reference evidence="2 3" key="1">
    <citation type="submission" date="2023-04" db="EMBL/GenBank/DDBJ databases">
        <title>A novel bacteria isolated from coastal sediment.</title>
        <authorList>
            <person name="Liu X.-J."/>
            <person name="Du Z.-J."/>
        </authorList>
    </citation>
    <scope>NUCLEOTIDE SEQUENCE [LARGE SCALE GENOMIC DNA]</scope>
    <source>
        <strain evidence="2 3">SDUM461004</strain>
    </source>
</reference>
<proteinExistence type="predicted"/>
<keyword evidence="1" id="KW-0472">Membrane</keyword>
<protein>
    <submittedName>
        <fullName evidence="2">Uncharacterized protein</fullName>
    </submittedName>
</protein>